<dbReference type="GeneID" id="96622937"/>
<dbReference type="Pfam" id="PF00440">
    <property type="entry name" value="TetR_N"/>
    <property type="match status" value="1"/>
</dbReference>
<feature type="domain" description="HTH tetR-type" evidence="6">
    <location>
        <begin position="31"/>
        <end position="91"/>
    </location>
</feature>
<gene>
    <name evidence="7" type="ORF">IDM49_01700</name>
</gene>
<keyword evidence="2 4" id="KW-0238">DNA-binding</keyword>
<dbReference type="PRINTS" id="PR00455">
    <property type="entry name" value="HTHTETR"/>
</dbReference>
<evidence type="ECO:0000256" key="1">
    <source>
        <dbReference type="ARBA" id="ARBA00023015"/>
    </source>
</evidence>
<evidence type="ECO:0000256" key="2">
    <source>
        <dbReference type="ARBA" id="ARBA00023125"/>
    </source>
</evidence>
<keyword evidence="8" id="KW-1185">Reference proteome</keyword>
<dbReference type="RefSeq" id="WP_190724811.1">
    <property type="nucleotide sequence ID" value="NZ_CP061539.1"/>
</dbReference>
<evidence type="ECO:0000256" key="3">
    <source>
        <dbReference type="ARBA" id="ARBA00023163"/>
    </source>
</evidence>
<proteinExistence type="predicted"/>
<dbReference type="GO" id="GO:0003700">
    <property type="term" value="F:DNA-binding transcription factor activity"/>
    <property type="evidence" value="ECO:0007669"/>
    <property type="project" value="TreeGrafter"/>
</dbReference>
<evidence type="ECO:0000313" key="7">
    <source>
        <dbReference type="EMBL" id="QNV38035.1"/>
    </source>
</evidence>
<sequence>MTDHSPRSSAEPYAYQSPYAQASTRRPGRTNKTQLKLFEAALLIMSEKGSIATTVDEVAERAGVSKGTVYYNFGSKKTMVDQLLQYGAKLLISEIDKGRAQRDPREAIRLACYSAFKYLEAHPGFARLWISEVWKNPETWSPTMREVRLELIGAIKDIIDGIPLLYKVDTNQSTEAVAVALFGAVFMLTMDREIHSSERAAEDATRTAMLIIDGYISS</sequence>
<keyword evidence="3" id="KW-0804">Transcription</keyword>
<dbReference type="SUPFAM" id="SSF46689">
    <property type="entry name" value="Homeodomain-like"/>
    <property type="match status" value="1"/>
</dbReference>
<dbReference type="InterPro" id="IPR050109">
    <property type="entry name" value="HTH-type_TetR-like_transc_reg"/>
</dbReference>
<dbReference type="PANTHER" id="PTHR30055:SF238">
    <property type="entry name" value="MYCOFACTOCIN BIOSYNTHESIS TRANSCRIPTIONAL REGULATOR MFTR-RELATED"/>
    <property type="match status" value="1"/>
</dbReference>
<dbReference type="InterPro" id="IPR009057">
    <property type="entry name" value="Homeodomain-like_sf"/>
</dbReference>
<dbReference type="Proteomes" id="UP000516404">
    <property type="component" value="Chromosome"/>
</dbReference>
<dbReference type="EMBL" id="CP061539">
    <property type="protein sequence ID" value="QNV38035.1"/>
    <property type="molecule type" value="Genomic_DNA"/>
</dbReference>
<name>A0A7H2BED9_9MICC</name>
<feature type="DNA-binding region" description="H-T-H motif" evidence="4">
    <location>
        <begin position="54"/>
        <end position="73"/>
    </location>
</feature>
<dbReference type="PANTHER" id="PTHR30055">
    <property type="entry name" value="HTH-TYPE TRANSCRIPTIONAL REGULATOR RUTR"/>
    <property type="match status" value="1"/>
</dbReference>
<dbReference type="InterPro" id="IPR001647">
    <property type="entry name" value="HTH_TetR"/>
</dbReference>
<organism evidence="7 8">
    <name type="scientific">Rothia terrae</name>
    <dbReference type="NCBI Taxonomy" id="396015"/>
    <lineage>
        <taxon>Bacteria</taxon>
        <taxon>Bacillati</taxon>
        <taxon>Actinomycetota</taxon>
        <taxon>Actinomycetes</taxon>
        <taxon>Micrococcales</taxon>
        <taxon>Micrococcaceae</taxon>
        <taxon>Rothia</taxon>
    </lineage>
</organism>
<evidence type="ECO:0000313" key="8">
    <source>
        <dbReference type="Proteomes" id="UP000516404"/>
    </source>
</evidence>
<dbReference type="InterPro" id="IPR036271">
    <property type="entry name" value="Tet_transcr_reg_TetR-rel_C_sf"/>
</dbReference>
<evidence type="ECO:0000259" key="6">
    <source>
        <dbReference type="PROSITE" id="PS50977"/>
    </source>
</evidence>
<dbReference type="PROSITE" id="PS50977">
    <property type="entry name" value="HTH_TETR_2"/>
    <property type="match status" value="1"/>
</dbReference>
<protein>
    <submittedName>
        <fullName evidence="7">TetR/AcrR family transcriptional regulator</fullName>
    </submittedName>
</protein>
<reference evidence="7 8" key="1">
    <citation type="submission" date="2020-09" db="EMBL/GenBank/DDBJ databases">
        <title>Investigation of environmental microbes.</title>
        <authorList>
            <person name="Ou Y."/>
            <person name="Kang Q."/>
        </authorList>
    </citation>
    <scope>NUCLEOTIDE SEQUENCE [LARGE SCALE GENOMIC DNA]</scope>
    <source>
        <strain evidence="7 8">KJZ-14</strain>
    </source>
</reference>
<dbReference type="KEGG" id="rter:IDM49_01700"/>
<dbReference type="Gene3D" id="1.10.357.10">
    <property type="entry name" value="Tetracycline Repressor, domain 2"/>
    <property type="match status" value="1"/>
</dbReference>
<accession>A0A7H2BED9</accession>
<feature type="region of interest" description="Disordered" evidence="5">
    <location>
        <begin position="1"/>
        <end position="30"/>
    </location>
</feature>
<dbReference type="GO" id="GO:0000976">
    <property type="term" value="F:transcription cis-regulatory region binding"/>
    <property type="evidence" value="ECO:0007669"/>
    <property type="project" value="TreeGrafter"/>
</dbReference>
<evidence type="ECO:0000256" key="5">
    <source>
        <dbReference type="SAM" id="MobiDB-lite"/>
    </source>
</evidence>
<dbReference type="AlphaFoldDB" id="A0A7H2BED9"/>
<evidence type="ECO:0000256" key="4">
    <source>
        <dbReference type="PROSITE-ProRule" id="PRU00335"/>
    </source>
</evidence>
<dbReference type="SUPFAM" id="SSF48498">
    <property type="entry name" value="Tetracyclin repressor-like, C-terminal domain"/>
    <property type="match status" value="1"/>
</dbReference>
<feature type="compositionally biased region" description="Polar residues" evidence="5">
    <location>
        <begin position="18"/>
        <end position="30"/>
    </location>
</feature>
<keyword evidence="1" id="KW-0805">Transcription regulation</keyword>